<evidence type="ECO:0000256" key="4">
    <source>
        <dbReference type="PIRNR" id="PIRNR038122"/>
    </source>
</evidence>
<evidence type="ECO:0000256" key="3">
    <source>
        <dbReference type="ARBA" id="ARBA00023180"/>
    </source>
</evidence>
<dbReference type="OrthoDB" id="1884438at2759"/>
<evidence type="ECO:0000313" key="7">
    <source>
        <dbReference type="EMBL" id="PKA46502.1"/>
    </source>
</evidence>
<dbReference type="GO" id="GO:0010215">
    <property type="term" value="P:cellulose microfibril organization"/>
    <property type="evidence" value="ECO:0007669"/>
    <property type="project" value="InterPro"/>
</dbReference>
<dbReference type="InterPro" id="IPR056900">
    <property type="entry name" value="COB_C"/>
</dbReference>
<dbReference type="PIRSF" id="PIRSF038122">
    <property type="entry name" value="COBRA"/>
    <property type="match status" value="1"/>
</dbReference>
<dbReference type="GO" id="GO:0052324">
    <property type="term" value="P:plant-type cell wall cellulose biosynthetic process"/>
    <property type="evidence" value="ECO:0007669"/>
    <property type="project" value="TreeGrafter"/>
</dbReference>
<evidence type="ECO:0000256" key="1">
    <source>
        <dbReference type="ARBA" id="ARBA00005507"/>
    </source>
</evidence>
<dbReference type="STRING" id="1088818.A0A2H9ZT80"/>
<dbReference type="PANTHER" id="PTHR31673:SF30">
    <property type="entry name" value="COBRA-LIKE PROTEIN 6"/>
    <property type="match status" value="1"/>
</dbReference>
<proteinExistence type="inferred from homology"/>
<keyword evidence="8" id="KW-1185">Reference proteome</keyword>
<organism evidence="7 8">
    <name type="scientific">Apostasia shenzhenica</name>
    <dbReference type="NCBI Taxonomy" id="1088818"/>
    <lineage>
        <taxon>Eukaryota</taxon>
        <taxon>Viridiplantae</taxon>
        <taxon>Streptophyta</taxon>
        <taxon>Embryophyta</taxon>
        <taxon>Tracheophyta</taxon>
        <taxon>Spermatophyta</taxon>
        <taxon>Magnoliopsida</taxon>
        <taxon>Liliopsida</taxon>
        <taxon>Asparagales</taxon>
        <taxon>Orchidaceae</taxon>
        <taxon>Apostasioideae</taxon>
        <taxon>Apostasia</taxon>
    </lineage>
</organism>
<sequence>MSPFVFVVGGGGCSHLSVLLSSVMSAFFFFSIIDFFPITRAFDPMDPNGNITIKWDFQQFRSDGYTVMISIHNYQLYRHIESPGWKLRWTWRGEEVIWDARGAEASEQGNCSKFVGDVPHCCEKSPAMVDLLPSAPYNMQTRNCCRGGALTSLVQDPLNSQASFQMSVGSALNASDAATAMPYNFNIGVRGYTCSNASAVPPTKFSGDGGRRTTQALLTWQVTCSYSQFRESMAPKCCVSLSTFYNDTITPCPSCSCGCQGAPKSPKCLEDGENIPTMPPRLQRADGVDPRHDVVKCTMHLCPIRVHWHLKESYKGYWRVKITINNFNMLKNYSDWTLVVQHPNLQSLTQVFSFNYKPLGHYGHANDAGVFWGIKYYNEMLLQEGELGNVQSEMLLQKDPNIFTFRGGWPFPRKISFNGRECVMPTPDKYPALPRGSSAPPPLRLLSQLSFLSLIIVFLFF</sequence>
<keyword evidence="5" id="KW-0812">Transmembrane</keyword>
<keyword evidence="5" id="KW-1133">Transmembrane helix</keyword>
<dbReference type="AlphaFoldDB" id="A0A2H9ZT80"/>
<reference evidence="7 8" key="1">
    <citation type="journal article" date="2017" name="Nature">
        <title>The Apostasia genome and the evolution of orchids.</title>
        <authorList>
            <person name="Zhang G.Q."/>
            <person name="Liu K.W."/>
            <person name="Li Z."/>
            <person name="Lohaus R."/>
            <person name="Hsiao Y.Y."/>
            <person name="Niu S.C."/>
            <person name="Wang J.Y."/>
            <person name="Lin Y.C."/>
            <person name="Xu Q."/>
            <person name="Chen L.J."/>
            <person name="Yoshida K."/>
            <person name="Fujiwara S."/>
            <person name="Wang Z.W."/>
            <person name="Zhang Y.Q."/>
            <person name="Mitsuda N."/>
            <person name="Wang M."/>
            <person name="Liu G.H."/>
            <person name="Pecoraro L."/>
            <person name="Huang H.X."/>
            <person name="Xiao X.J."/>
            <person name="Lin M."/>
            <person name="Wu X.Y."/>
            <person name="Wu W.L."/>
            <person name="Chen Y.Y."/>
            <person name="Chang S.B."/>
            <person name="Sakamoto S."/>
            <person name="Ohme-Takagi M."/>
            <person name="Yagi M."/>
            <person name="Zeng S.J."/>
            <person name="Shen C.Y."/>
            <person name="Yeh C.M."/>
            <person name="Luo Y.B."/>
            <person name="Tsai W.C."/>
            <person name="Van de Peer Y."/>
            <person name="Liu Z.J."/>
        </authorList>
    </citation>
    <scope>NUCLEOTIDE SEQUENCE [LARGE SCALE GENOMIC DNA]</scope>
    <source>
        <strain evidence="8">cv. Shenzhen</strain>
        <tissue evidence="7">Stem</tissue>
    </source>
</reference>
<dbReference type="GO" id="GO:0005886">
    <property type="term" value="C:plasma membrane"/>
    <property type="evidence" value="ECO:0007669"/>
    <property type="project" value="TreeGrafter"/>
</dbReference>
<feature type="transmembrane region" description="Helical" evidence="5">
    <location>
        <begin position="16"/>
        <end position="36"/>
    </location>
</feature>
<name>A0A2H9ZT80_9ASPA</name>
<dbReference type="Proteomes" id="UP000236161">
    <property type="component" value="Unassembled WGS sequence"/>
</dbReference>
<dbReference type="InterPro" id="IPR006918">
    <property type="entry name" value="COBRA_pln"/>
</dbReference>
<comment type="similarity">
    <text evidence="1 4">Belongs to the COBRA family.</text>
</comment>
<dbReference type="EMBL" id="KZ454132">
    <property type="protein sequence ID" value="PKA46502.1"/>
    <property type="molecule type" value="Genomic_DNA"/>
</dbReference>
<dbReference type="PANTHER" id="PTHR31673">
    <property type="entry name" value="PROTEIN COBRA"/>
    <property type="match status" value="1"/>
</dbReference>
<keyword evidence="2" id="KW-0732">Signal</keyword>
<protein>
    <recommendedName>
        <fullName evidence="4">COBRA-like protein</fullName>
    </recommendedName>
</protein>
<dbReference type="Pfam" id="PF25079">
    <property type="entry name" value="COB_C"/>
    <property type="match status" value="1"/>
</dbReference>
<evidence type="ECO:0000256" key="5">
    <source>
        <dbReference type="SAM" id="Phobius"/>
    </source>
</evidence>
<accession>A0A2H9ZT80</accession>
<gene>
    <name evidence="7" type="primary">BC1L6</name>
    <name evidence="7" type="ORF">AXF42_Ash012635</name>
</gene>
<feature type="domain" description="COBRA C-terminal" evidence="6">
    <location>
        <begin position="236"/>
        <end position="431"/>
    </location>
</feature>
<keyword evidence="5" id="KW-0472">Membrane</keyword>
<evidence type="ECO:0000259" key="6">
    <source>
        <dbReference type="Pfam" id="PF25079"/>
    </source>
</evidence>
<evidence type="ECO:0000256" key="2">
    <source>
        <dbReference type="ARBA" id="ARBA00022729"/>
    </source>
</evidence>
<evidence type="ECO:0000313" key="8">
    <source>
        <dbReference type="Proteomes" id="UP000236161"/>
    </source>
</evidence>
<keyword evidence="3" id="KW-0325">Glycoprotein</keyword>
<dbReference type="Pfam" id="PF04833">
    <property type="entry name" value="COBRA"/>
    <property type="match status" value="1"/>
</dbReference>